<evidence type="ECO:0000256" key="3">
    <source>
        <dbReference type="ARBA" id="ARBA00023163"/>
    </source>
</evidence>
<reference evidence="6 7" key="1">
    <citation type="submission" date="2019-03" db="EMBL/GenBank/DDBJ databases">
        <title>Genomic Encyclopedia of Type Strains, Phase IV (KMG-IV): sequencing the most valuable type-strain genomes for metagenomic binning, comparative biology and taxonomic classification.</title>
        <authorList>
            <person name="Goeker M."/>
        </authorList>
    </citation>
    <scope>NUCLEOTIDE SEQUENCE [LARGE SCALE GENOMIC DNA]</scope>
    <source>
        <strain evidence="6 7">DSM 103792</strain>
    </source>
</reference>
<gene>
    <name evidence="6" type="ORF">EV696_10715</name>
</gene>
<evidence type="ECO:0000256" key="1">
    <source>
        <dbReference type="ARBA" id="ARBA00023015"/>
    </source>
</evidence>
<feature type="DNA-binding region" description="H-T-H motif" evidence="4">
    <location>
        <begin position="28"/>
        <end position="47"/>
    </location>
</feature>
<keyword evidence="2 4" id="KW-0238">DNA-binding</keyword>
<dbReference type="Pfam" id="PF00440">
    <property type="entry name" value="TetR_N"/>
    <property type="match status" value="1"/>
</dbReference>
<dbReference type="PRINTS" id="PR00455">
    <property type="entry name" value="HTHTETR"/>
</dbReference>
<sequence length="194" mass="21460">MSKATDKKELILDRGMEVMFRQGYNGTGVQDIVSAAGVPKGSFYNYFDSKESFAVEGVTRVTKQGYEWARSLLTDSSVPPLQRVINYFEQSVQCQVDGGFTGGCLVGNLCQEMADVSESLRSRINSLMCGNVSLIRDCFREAIASGDLPDKKSAEDTAEFVFCAWEGALMRMKAAKSREPLDTFLRVLKSAFLK</sequence>
<dbReference type="InterPro" id="IPR011075">
    <property type="entry name" value="TetR_C"/>
</dbReference>
<dbReference type="GO" id="GO:0003677">
    <property type="term" value="F:DNA binding"/>
    <property type="evidence" value="ECO:0007669"/>
    <property type="project" value="UniProtKB-UniRule"/>
</dbReference>
<dbReference type="Gene3D" id="1.10.357.10">
    <property type="entry name" value="Tetracycline Repressor, domain 2"/>
    <property type="match status" value="1"/>
</dbReference>
<dbReference type="SUPFAM" id="SSF46689">
    <property type="entry name" value="Homeodomain-like"/>
    <property type="match status" value="1"/>
</dbReference>
<organism evidence="6 7">
    <name type="scientific">Permianibacter aggregans</name>
    <dbReference type="NCBI Taxonomy" id="1510150"/>
    <lineage>
        <taxon>Bacteria</taxon>
        <taxon>Pseudomonadati</taxon>
        <taxon>Pseudomonadota</taxon>
        <taxon>Gammaproteobacteria</taxon>
        <taxon>Pseudomonadales</taxon>
        <taxon>Pseudomonadaceae</taxon>
        <taxon>Permianibacter</taxon>
    </lineage>
</organism>
<evidence type="ECO:0000256" key="4">
    <source>
        <dbReference type="PROSITE-ProRule" id="PRU00335"/>
    </source>
</evidence>
<accession>A0A4R6URA1</accession>
<keyword evidence="7" id="KW-1185">Reference proteome</keyword>
<proteinExistence type="predicted"/>
<dbReference type="RefSeq" id="WP_133590025.1">
    <property type="nucleotide sequence ID" value="NZ_CP037953.1"/>
</dbReference>
<keyword evidence="3" id="KW-0804">Transcription</keyword>
<dbReference type="PANTHER" id="PTHR47506:SF6">
    <property type="entry name" value="HTH-TYPE TRANSCRIPTIONAL REPRESSOR NEMR"/>
    <property type="match status" value="1"/>
</dbReference>
<keyword evidence="1" id="KW-0805">Transcription regulation</keyword>
<protein>
    <submittedName>
        <fullName evidence="6">TetR family transcriptional regulator</fullName>
    </submittedName>
</protein>
<dbReference type="InterPro" id="IPR036271">
    <property type="entry name" value="Tet_transcr_reg_TetR-rel_C_sf"/>
</dbReference>
<dbReference type="PROSITE" id="PS50977">
    <property type="entry name" value="HTH_TETR_2"/>
    <property type="match status" value="1"/>
</dbReference>
<dbReference type="OrthoDB" id="4541465at2"/>
<feature type="domain" description="HTH tetR-type" evidence="5">
    <location>
        <begin position="5"/>
        <end position="65"/>
    </location>
</feature>
<dbReference type="PANTHER" id="PTHR47506">
    <property type="entry name" value="TRANSCRIPTIONAL REGULATORY PROTEIN"/>
    <property type="match status" value="1"/>
</dbReference>
<dbReference type="EMBL" id="SNYM01000007">
    <property type="protein sequence ID" value="TDQ48279.1"/>
    <property type="molecule type" value="Genomic_DNA"/>
</dbReference>
<comment type="caution">
    <text evidence="6">The sequence shown here is derived from an EMBL/GenBank/DDBJ whole genome shotgun (WGS) entry which is preliminary data.</text>
</comment>
<name>A0A4R6URA1_9GAMM</name>
<dbReference type="AlphaFoldDB" id="A0A4R6URA1"/>
<evidence type="ECO:0000259" key="5">
    <source>
        <dbReference type="PROSITE" id="PS50977"/>
    </source>
</evidence>
<evidence type="ECO:0000256" key="2">
    <source>
        <dbReference type="ARBA" id="ARBA00023125"/>
    </source>
</evidence>
<evidence type="ECO:0000313" key="7">
    <source>
        <dbReference type="Proteomes" id="UP000295375"/>
    </source>
</evidence>
<evidence type="ECO:0000313" key="6">
    <source>
        <dbReference type="EMBL" id="TDQ48279.1"/>
    </source>
</evidence>
<dbReference type="InterPro" id="IPR001647">
    <property type="entry name" value="HTH_TetR"/>
</dbReference>
<dbReference type="InterPro" id="IPR009057">
    <property type="entry name" value="Homeodomain-like_sf"/>
</dbReference>
<dbReference type="Pfam" id="PF16925">
    <property type="entry name" value="TetR_C_13"/>
    <property type="match status" value="1"/>
</dbReference>
<dbReference type="SUPFAM" id="SSF48498">
    <property type="entry name" value="Tetracyclin repressor-like, C-terminal domain"/>
    <property type="match status" value="1"/>
</dbReference>
<dbReference type="Proteomes" id="UP000295375">
    <property type="component" value="Unassembled WGS sequence"/>
</dbReference>